<dbReference type="PATRIC" id="fig|1447256.3.peg.321"/>
<dbReference type="InterPro" id="IPR021127">
    <property type="entry name" value="CRISPR_associated_Cas2"/>
</dbReference>
<evidence type="ECO:0000256" key="3">
    <source>
        <dbReference type="ARBA" id="ARBA00022722"/>
    </source>
</evidence>
<dbReference type="NCBIfam" id="TIGR01573">
    <property type="entry name" value="cas2"/>
    <property type="match status" value="1"/>
</dbReference>
<dbReference type="AlphaFoldDB" id="A0A0G9K669"/>
<dbReference type="HAMAP" id="MF_01471">
    <property type="entry name" value="Cas2"/>
    <property type="match status" value="1"/>
</dbReference>
<dbReference type="GO" id="GO:0046872">
    <property type="term" value="F:metal ion binding"/>
    <property type="evidence" value="ECO:0007669"/>
    <property type="project" value="UniProtKB-UniRule"/>
</dbReference>
<evidence type="ECO:0000256" key="8">
    <source>
        <dbReference type="ARBA" id="ARBA00023118"/>
    </source>
</evidence>
<keyword evidence="7 9" id="KW-0460">Magnesium</keyword>
<keyword evidence="6 9" id="KW-0378">Hydrolase</keyword>
<evidence type="ECO:0000256" key="9">
    <source>
        <dbReference type="HAMAP-Rule" id="MF_01471"/>
    </source>
</evidence>
<comment type="subunit">
    <text evidence="9">Homodimer, forms a heterotetramer with a Cas1 homodimer.</text>
</comment>
<keyword evidence="8 9" id="KW-0051">Antiviral defense</keyword>
<keyword evidence="3 9" id="KW-0540">Nuclease</keyword>
<comment type="cofactor">
    <cofactor evidence="1 9">
        <name>Mg(2+)</name>
        <dbReference type="ChEBI" id="CHEBI:18420"/>
    </cofactor>
</comment>
<evidence type="ECO:0000256" key="6">
    <source>
        <dbReference type="ARBA" id="ARBA00022801"/>
    </source>
</evidence>
<feature type="binding site" evidence="9">
    <location>
        <position position="7"/>
    </location>
    <ligand>
        <name>Mg(2+)</name>
        <dbReference type="ChEBI" id="CHEBI:18420"/>
        <note>catalytic</note>
    </ligand>
</feature>
<dbReference type="Gene3D" id="3.30.70.240">
    <property type="match status" value="1"/>
</dbReference>
<dbReference type="EC" id="3.1.-.-" evidence="9"/>
<keyword evidence="5 9" id="KW-0255">Endonuclease</keyword>
<dbReference type="SUPFAM" id="SSF143430">
    <property type="entry name" value="TTP0101/SSO1404-like"/>
    <property type="match status" value="1"/>
</dbReference>
<evidence type="ECO:0000256" key="4">
    <source>
        <dbReference type="ARBA" id="ARBA00022723"/>
    </source>
</evidence>
<evidence type="ECO:0000313" key="10">
    <source>
        <dbReference type="EMBL" id="KLE02044.1"/>
    </source>
</evidence>
<evidence type="ECO:0000256" key="5">
    <source>
        <dbReference type="ARBA" id="ARBA00022759"/>
    </source>
</evidence>
<comment type="function">
    <text evidence="9">CRISPR (clustered regularly interspaced short palindromic repeat), is an adaptive immune system that provides protection against mobile genetic elements (viruses, transposable elements and conjugative plasmids). CRISPR clusters contain sequences complementary to antecedent mobile elements and target invading nucleic acids. CRISPR clusters are transcribed and processed into CRISPR RNA (crRNA). Functions as a ssRNA-specific endoribonuclease. Involved in the integration of spacer DNA into the CRISPR cassette.</text>
</comment>
<dbReference type="GO" id="GO:0004521">
    <property type="term" value="F:RNA endonuclease activity"/>
    <property type="evidence" value="ECO:0007669"/>
    <property type="project" value="InterPro"/>
</dbReference>
<gene>
    <name evidence="9" type="primary">cas2</name>
    <name evidence="10" type="ORF">AA20_01670</name>
</gene>
<evidence type="ECO:0000256" key="2">
    <source>
        <dbReference type="ARBA" id="ARBA00009959"/>
    </source>
</evidence>
<organism evidence="10 11">
    <name type="scientific">Aliarcobacter butzleri L348</name>
    <dbReference type="NCBI Taxonomy" id="1447256"/>
    <lineage>
        <taxon>Bacteria</taxon>
        <taxon>Pseudomonadati</taxon>
        <taxon>Campylobacterota</taxon>
        <taxon>Epsilonproteobacteria</taxon>
        <taxon>Campylobacterales</taxon>
        <taxon>Arcobacteraceae</taxon>
        <taxon>Aliarcobacter</taxon>
    </lineage>
</organism>
<dbReference type="Proteomes" id="UP000035514">
    <property type="component" value="Unassembled WGS sequence"/>
</dbReference>
<dbReference type="RefSeq" id="WP_046996140.1">
    <property type="nucleotide sequence ID" value="NZ_JAIQ01000039.1"/>
</dbReference>
<evidence type="ECO:0000313" key="11">
    <source>
        <dbReference type="Proteomes" id="UP000035514"/>
    </source>
</evidence>
<proteinExistence type="inferred from homology"/>
<dbReference type="EMBL" id="JAIQ01000039">
    <property type="protein sequence ID" value="KLE02044.1"/>
    <property type="molecule type" value="Genomic_DNA"/>
</dbReference>
<evidence type="ECO:0000256" key="1">
    <source>
        <dbReference type="ARBA" id="ARBA00001946"/>
    </source>
</evidence>
<evidence type="ECO:0000256" key="7">
    <source>
        <dbReference type="ARBA" id="ARBA00022842"/>
    </source>
</evidence>
<dbReference type="CDD" id="cd09725">
    <property type="entry name" value="Cas2_I_II_III"/>
    <property type="match status" value="1"/>
</dbReference>
<protein>
    <recommendedName>
        <fullName evidence="9">CRISPR-associated endoribonuclease Cas2</fullName>
        <ecNumber evidence="9">3.1.-.-</ecNumber>
    </recommendedName>
</protein>
<accession>A0A0G9K669</accession>
<name>A0A0G9K669_9BACT</name>
<dbReference type="Pfam" id="PF09827">
    <property type="entry name" value="CRISPR_Cas2"/>
    <property type="match status" value="1"/>
</dbReference>
<dbReference type="PANTHER" id="PTHR34405">
    <property type="entry name" value="CRISPR-ASSOCIATED ENDORIBONUCLEASE CAS2"/>
    <property type="match status" value="1"/>
</dbReference>
<dbReference type="GO" id="GO:0051607">
    <property type="term" value="P:defense response to virus"/>
    <property type="evidence" value="ECO:0007669"/>
    <property type="project" value="UniProtKB-UniRule"/>
</dbReference>
<sequence>MILVAYDIANDKLRTKFANYLSKHGYRLQYSIFQIKNSKRILSLVSSEIKNNFEKKFSQSDSVIIFHLSENYKITKYGYAKNDDETLIVI</sequence>
<comment type="similarity">
    <text evidence="2 9">Belongs to the CRISPR-associated endoribonuclease Cas2 protein family.</text>
</comment>
<dbReference type="PANTHER" id="PTHR34405:SF3">
    <property type="entry name" value="CRISPR-ASSOCIATED ENDORIBONUCLEASE CAS2 3"/>
    <property type="match status" value="1"/>
</dbReference>
<dbReference type="GO" id="GO:0016787">
    <property type="term" value="F:hydrolase activity"/>
    <property type="evidence" value="ECO:0007669"/>
    <property type="project" value="UniProtKB-KW"/>
</dbReference>
<comment type="caution">
    <text evidence="10">The sequence shown here is derived from an EMBL/GenBank/DDBJ whole genome shotgun (WGS) entry which is preliminary data.</text>
</comment>
<dbReference type="InterPro" id="IPR019199">
    <property type="entry name" value="Virulence_VapD/CRISPR_Cas2"/>
</dbReference>
<dbReference type="GO" id="GO:0043571">
    <property type="term" value="P:maintenance of CRISPR repeat elements"/>
    <property type="evidence" value="ECO:0007669"/>
    <property type="project" value="UniProtKB-UniRule"/>
</dbReference>
<reference evidence="10 11" key="1">
    <citation type="submission" date="2014-01" db="EMBL/GenBank/DDBJ databases">
        <title>Development of a Comparative Genomic Fingerprinting Assay for High Resolution Genotyping of Arcobacter butzleri.</title>
        <authorList>
            <person name="Webb A.L."/>
            <person name="Inglis G.D."/>
            <person name="Kruczkiewicz P."/>
            <person name="Selinger L.B."/>
            <person name="Taboada E.N."/>
        </authorList>
    </citation>
    <scope>NUCLEOTIDE SEQUENCE [LARGE SCALE GENOMIC DNA]</scope>
    <source>
        <strain evidence="10 11">L348</strain>
    </source>
</reference>
<keyword evidence="4 9" id="KW-0479">Metal-binding</keyword>